<dbReference type="AlphaFoldDB" id="A0A9J6PVQ1"/>
<proteinExistence type="predicted"/>
<organism evidence="5 6">
    <name type="scientific">Silvania hatchlandensis</name>
    <dbReference type="NCBI Taxonomy" id="2926469"/>
    <lineage>
        <taxon>Bacteria</taxon>
        <taxon>Pseudomonadati</taxon>
        <taxon>Pseudomonadota</taxon>
        <taxon>Gammaproteobacteria</taxon>
        <taxon>Enterobacterales</taxon>
        <taxon>Enterobacteriaceae</taxon>
        <taxon>Silvania</taxon>
    </lineage>
</organism>
<evidence type="ECO:0000256" key="1">
    <source>
        <dbReference type="ARBA" id="ARBA00023015"/>
    </source>
</evidence>
<comment type="caution">
    <text evidence="5">The sequence shown here is derived from an EMBL/GenBank/DDBJ whole genome shotgun (WGS) entry which is preliminary data.</text>
</comment>
<gene>
    <name evidence="5" type="ORF">M8014_00220</name>
</gene>
<dbReference type="RefSeq" id="WP_271280577.1">
    <property type="nucleotide sequence ID" value="NZ_JAMGZK010000029.1"/>
</dbReference>
<dbReference type="InterPro" id="IPR001034">
    <property type="entry name" value="DeoR_HTH"/>
</dbReference>
<keyword evidence="3" id="KW-0804">Transcription</keyword>
<keyword evidence="6" id="KW-1185">Reference proteome</keyword>
<dbReference type="EMBL" id="JAMGZK010000029">
    <property type="protein sequence ID" value="MCU6662780.1"/>
    <property type="molecule type" value="Genomic_DNA"/>
</dbReference>
<protein>
    <submittedName>
        <fullName evidence="5">DeoR family transcriptional regulator</fullName>
    </submittedName>
</protein>
<sequence>MTLITQENEHDRLATRLSIILSRLFQGEKLHIGTLAEEFGVTTRTLRRDFNVRLTYLDIEQANGVYQLASHYFRRRTERDMKILARLLHLDRLLPAMDAKLLSLLLDGEHPSPYRIMLPEPRQKPTLFGDFSRLTLAILNQNQVRIRTDENVSHTVHPYRLLCSHAEWFLAGCALSGVFVISLSRIRLVEVLSDMVFEIDRNLTVLIERQDFLEALPHMNVIHEIMRYDTTTLNPAIRT</sequence>
<accession>A0A9J6PVQ1</accession>
<evidence type="ECO:0000256" key="3">
    <source>
        <dbReference type="ARBA" id="ARBA00023163"/>
    </source>
</evidence>
<dbReference type="PROSITE" id="PS51000">
    <property type="entry name" value="HTH_DEOR_2"/>
    <property type="match status" value="1"/>
</dbReference>
<name>A0A9J6PVQ1_9ENTR</name>
<feature type="domain" description="HTH deoR-type" evidence="4">
    <location>
        <begin position="13"/>
        <end position="68"/>
    </location>
</feature>
<dbReference type="PROSITE" id="PS52050">
    <property type="entry name" value="WYL"/>
    <property type="match status" value="1"/>
</dbReference>
<evidence type="ECO:0000313" key="5">
    <source>
        <dbReference type="EMBL" id="MCU6662780.1"/>
    </source>
</evidence>
<evidence type="ECO:0000259" key="4">
    <source>
        <dbReference type="PROSITE" id="PS51000"/>
    </source>
</evidence>
<reference evidence="5" key="1">
    <citation type="submission" date="2022-05" db="EMBL/GenBank/DDBJ databases">
        <title>Description of a novel species of Leclercia; Leclercia tamurae and the Proposal for a Novel Genus Silvania gen. nov. Containing Two Novel Species Silvania hatchlandensis sp. nov. and Silvania confinis sp. nov. Isolated from the Rhizosphere of Oak.</title>
        <authorList>
            <person name="Maddock D.W."/>
            <person name="Brady C.L."/>
            <person name="Denman S."/>
            <person name="Arnold D."/>
        </authorList>
    </citation>
    <scope>NUCLEOTIDE SEQUENCE</scope>
    <source>
        <strain evidence="5">H19S6</strain>
    </source>
</reference>
<dbReference type="PROSITE" id="PS00894">
    <property type="entry name" value="HTH_DEOR_1"/>
    <property type="match status" value="1"/>
</dbReference>
<dbReference type="Pfam" id="PF08220">
    <property type="entry name" value="HTH_DeoR"/>
    <property type="match status" value="1"/>
</dbReference>
<keyword evidence="2" id="KW-0238">DNA-binding</keyword>
<keyword evidence="1" id="KW-0805">Transcription regulation</keyword>
<dbReference type="GO" id="GO:0003677">
    <property type="term" value="F:DNA binding"/>
    <property type="evidence" value="ECO:0007669"/>
    <property type="project" value="UniProtKB-KW"/>
</dbReference>
<dbReference type="GO" id="GO:0003700">
    <property type="term" value="F:DNA-binding transcription factor activity"/>
    <property type="evidence" value="ECO:0007669"/>
    <property type="project" value="InterPro"/>
</dbReference>
<evidence type="ECO:0000256" key="2">
    <source>
        <dbReference type="ARBA" id="ARBA00023125"/>
    </source>
</evidence>
<evidence type="ECO:0000313" key="6">
    <source>
        <dbReference type="Proteomes" id="UP001063816"/>
    </source>
</evidence>
<dbReference type="Proteomes" id="UP001063816">
    <property type="component" value="Unassembled WGS sequence"/>
</dbReference>
<dbReference type="InterPro" id="IPR018356">
    <property type="entry name" value="Tscrpt_reg_HTH_DeoR_CS"/>
</dbReference>